<organism evidence="1 2">
    <name type="scientific">Dyella japonica</name>
    <dbReference type="NCBI Taxonomy" id="231455"/>
    <lineage>
        <taxon>Bacteria</taxon>
        <taxon>Pseudomonadati</taxon>
        <taxon>Pseudomonadota</taxon>
        <taxon>Gammaproteobacteria</taxon>
        <taxon>Lysobacterales</taxon>
        <taxon>Rhodanobacteraceae</taxon>
        <taxon>Dyella</taxon>
    </lineage>
</organism>
<gene>
    <name evidence="1" type="ORF">ABIC75_003840</name>
</gene>
<evidence type="ECO:0000313" key="1">
    <source>
        <dbReference type="EMBL" id="MET3654102.1"/>
    </source>
</evidence>
<name>A0ABV2JZ38_9GAMM</name>
<accession>A0ABV2JZ38</accession>
<evidence type="ECO:0008006" key="3">
    <source>
        <dbReference type="Google" id="ProtNLM"/>
    </source>
</evidence>
<dbReference type="EMBL" id="JBEPMU010000006">
    <property type="protein sequence ID" value="MET3654102.1"/>
    <property type="molecule type" value="Genomic_DNA"/>
</dbReference>
<keyword evidence="2" id="KW-1185">Reference proteome</keyword>
<proteinExistence type="predicted"/>
<evidence type="ECO:0000313" key="2">
    <source>
        <dbReference type="Proteomes" id="UP001549184"/>
    </source>
</evidence>
<comment type="caution">
    <text evidence="1">The sequence shown here is derived from an EMBL/GenBank/DDBJ whole genome shotgun (WGS) entry which is preliminary data.</text>
</comment>
<protein>
    <recommendedName>
        <fullName evidence="3">Tail fiber protein</fullName>
    </recommendedName>
</protein>
<sequence length="287" mass="28751">MAAVVAQLIVDSTGQNATDDGTTTTLLTNLKAAIHAQSIAVIGQARNLAVNQTAASSSLTMTADQIVVGTGLTGLTYVLPSFNKTVNLATTGAGGMDTGSAPVSGFVALYAIYNPTTGTSALLAVNATSAAAPAVYGGANMPSGYTASGLVSVWPTNGSGQFVIGAQIDRDFFTAGTNAVTTTTAIPQGTFAAVNIATIVPKNARKINTAMQCQGGASAQNTLVNLYITSTGSILGAQAAGNSGSIGQLNVQVNGIALLTPQTFWWNCNVSSGTFTSAGIIINGYSI</sequence>
<dbReference type="Proteomes" id="UP001549184">
    <property type="component" value="Unassembled WGS sequence"/>
</dbReference>
<reference evidence="1 2" key="1">
    <citation type="submission" date="2024-06" db="EMBL/GenBank/DDBJ databases">
        <title>Sorghum-associated microbial communities from plants grown in Nebraska, USA.</title>
        <authorList>
            <person name="Schachtman D."/>
        </authorList>
    </citation>
    <scope>NUCLEOTIDE SEQUENCE [LARGE SCALE GENOMIC DNA]</scope>
    <source>
        <strain evidence="1 2">1073</strain>
    </source>
</reference>